<gene>
    <name evidence="2" type="ORF">LDX50_10740</name>
    <name evidence="3" type="ORF">LDX50_16710</name>
    <name evidence="4" type="ORF">LDX50_22430</name>
</gene>
<evidence type="ECO:0000313" key="3">
    <source>
        <dbReference type="EMBL" id="MCA6076526.1"/>
    </source>
</evidence>
<keyword evidence="5" id="KW-1185">Reference proteome</keyword>
<proteinExistence type="predicted"/>
<reference evidence="4" key="1">
    <citation type="submission" date="2021-09" db="EMBL/GenBank/DDBJ databases">
        <title>Fulvivirga sp. isolated from coastal sediment.</title>
        <authorList>
            <person name="Yu H."/>
        </authorList>
    </citation>
    <scope>NUCLEOTIDE SEQUENCE</scope>
    <source>
        <strain evidence="4">1062</strain>
    </source>
</reference>
<evidence type="ECO:0000256" key="1">
    <source>
        <dbReference type="SAM" id="SignalP"/>
    </source>
</evidence>
<dbReference type="RefSeq" id="WP_225698452.1">
    <property type="nucleotide sequence ID" value="NZ_JAIXNE010000002.1"/>
</dbReference>
<evidence type="ECO:0000313" key="2">
    <source>
        <dbReference type="EMBL" id="MCA6075349.1"/>
    </source>
</evidence>
<dbReference type="Proteomes" id="UP001139409">
    <property type="component" value="Unassembled WGS sequence"/>
</dbReference>
<dbReference type="EMBL" id="JAIXNE010000004">
    <property type="protein sequence ID" value="MCA6077654.1"/>
    <property type="molecule type" value="Genomic_DNA"/>
</dbReference>
<feature type="signal peptide" evidence="1">
    <location>
        <begin position="1"/>
        <end position="19"/>
    </location>
</feature>
<evidence type="ECO:0000313" key="5">
    <source>
        <dbReference type="Proteomes" id="UP001139409"/>
    </source>
</evidence>
<protein>
    <recommendedName>
        <fullName evidence="6">DUF4421 domain-containing protein</fullName>
    </recommendedName>
</protein>
<accession>A0A9X1HW97</accession>
<evidence type="ECO:0008006" key="6">
    <source>
        <dbReference type="Google" id="ProtNLM"/>
    </source>
</evidence>
<dbReference type="EMBL" id="JAIXNE010000002">
    <property type="protein sequence ID" value="MCA6075349.1"/>
    <property type="molecule type" value="Genomic_DNA"/>
</dbReference>
<sequence length="343" mass="38858">MKKLLLFFASLCFISFSQAQDRRDKVPVTYEELYDEPYSISKLFVHFQPIYGELWKANVNAGFGLEATYIWQDKMTFRAHARKSYTRKFDLSRDLAERNNDMENEANIFNLYEFGATYHLKDYDKSSTTKMVLYKKSYKDGKWAARVPLNAEVPCTLRKIVGIRLGGIFYDTSVDLKSALEDQGGNVTDFVNAEGNPLPATLPDEFGDPRDIFVYGNMAGAGVYVGSSITWIRNVAVDFDNNYQEGVDDLILTAFFDFIITPKLTVDDVFFQGEAYASDVVETSKVGFRLGLEGKFNRTLSWAYGGEIGMRPGLKKRGFYAAIKVSFPVFSTNLDYSVEAFGK</sequence>
<name>A0A9X1HW97_9BACT</name>
<keyword evidence="1" id="KW-0732">Signal</keyword>
<evidence type="ECO:0000313" key="4">
    <source>
        <dbReference type="EMBL" id="MCA6077654.1"/>
    </source>
</evidence>
<organism evidence="4 5">
    <name type="scientific">Fulvivirga sedimenti</name>
    <dbReference type="NCBI Taxonomy" id="2879465"/>
    <lineage>
        <taxon>Bacteria</taxon>
        <taxon>Pseudomonadati</taxon>
        <taxon>Bacteroidota</taxon>
        <taxon>Cytophagia</taxon>
        <taxon>Cytophagales</taxon>
        <taxon>Fulvivirgaceae</taxon>
        <taxon>Fulvivirga</taxon>
    </lineage>
</organism>
<dbReference type="AlphaFoldDB" id="A0A9X1HW97"/>
<feature type="chain" id="PRO_5041155358" description="DUF4421 domain-containing protein" evidence="1">
    <location>
        <begin position="20"/>
        <end position="343"/>
    </location>
</feature>
<comment type="caution">
    <text evidence="4">The sequence shown here is derived from an EMBL/GenBank/DDBJ whole genome shotgun (WGS) entry which is preliminary data.</text>
</comment>
<dbReference type="EMBL" id="JAIXNE010000003">
    <property type="protein sequence ID" value="MCA6076526.1"/>
    <property type="molecule type" value="Genomic_DNA"/>
</dbReference>